<dbReference type="GO" id="GO:0009395">
    <property type="term" value="P:phospholipid catabolic process"/>
    <property type="evidence" value="ECO:0007669"/>
    <property type="project" value="TreeGrafter"/>
</dbReference>
<keyword evidence="5 7" id="KW-0443">Lipid metabolism</keyword>
<accession>A0A1S0TH06</accession>
<dbReference type="Pfam" id="PF04916">
    <property type="entry name" value="Phospholip_B"/>
    <property type="match status" value="1"/>
</dbReference>
<protein>
    <recommendedName>
        <fullName evidence="7">Phospholipase B-like</fullName>
        <ecNumber evidence="7">3.1.1.-</ecNumber>
    </recommendedName>
</protein>
<keyword evidence="4 7" id="KW-0442">Lipid degradation</keyword>
<evidence type="ECO:0000256" key="6">
    <source>
        <dbReference type="ARBA" id="ARBA00023180"/>
    </source>
</evidence>
<dbReference type="GeneID" id="9952569"/>
<dbReference type="PANTHER" id="PTHR12370:SF8">
    <property type="entry name" value="PHOSPHOLIPASE B-LIKE 3-RELATED"/>
    <property type="match status" value="1"/>
</dbReference>
<keyword evidence="2" id="KW-0732">Signal</keyword>
<dbReference type="PANTHER" id="PTHR12370">
    <property type="entry name" value="PHOSPHOLIPASE B-RELATED"/>
    <property type="match status" value="1"/>
</dbReference>
<dbReference type="InterPro" id="IPR043040">
    <property type="entry name" value="PLipase_B-like_dom1"/>
</dbReference>
<dbReference type="EMBL" id="JH713559">
    <property type="protein sequence ID" value="EFO13445.2"/>
    <property type="molecule type" value="Genomic_DNA"/>
</dbReference>
<name>A0A1S0TH06_LOALO</name>
<evidence type="ECO:0000256" key="2">
    <source>
        <dbReference type="ARBA" id="ARBA00022729"/>
    </source>
</evidence>
<dbReference type="InParanoid" id="A0A1S0TH06"/>
<keyword evidence="6" id="KW-0325">Glycoprotein</keyword>
<gene>
    <name evidence="8" type="ORF">LOAG_15084</name>
</gene>
<evidence type="ECO:0000256" key="3">
    <source>
        <dbReference type="ARBA" id="ARBA00022801"/>
    </source>
</evidence>
<dbReference type="OrthoDB" id="443524at2759"/>
<dbReference type="OMA" id="EMCDSEE"/>
<organism evidence="8">
    <name type="scientific">Loa loa</name>
    <name type="common">Eye worm</name>
    <name type="synonym">Filaria loa</name>
    <dbReference type="NCBI Taxonomy" id="7209"/>
    <lineage>
        <taxon>Eukaryota</taxon>
        <taxon>Metazoa</taxon>
        <taxon>Ecdysozoa</taxon>
        <taxon>Nematoda</taxon>
        <taxon>Chromadorea</taxon>
        <taxon>Rhabditida</taxon>
        <taxon>Spirurina</taxon>
        <taxon>Spiruromorpha</taxon>
        <taxon>Filarioidea</taxon>
        <taxon>Onchocercidae</taxon>
        <taxon>Loa</taxon>
    </lineage>
</organism>
<dbReference type="RefSeq" id="XP_003150624.2">
    <property type="nucleotide sequence ID" value="XM_003150576.2"/>
</dbReference>
<dbReference type="GO" id="GO:0005576">
    <property type="term" value="C:extracellular region"/>
    <property type="evidence" value="ECO:0007669"/>
    <property type="project" value="TreeGrafter"/>
</dbReference>
<proteinExistence type="inferred from homology"/>
<dbReference type="Gene3D" id="1.10.439.20">
    <property type="entry name" value="Phospholipase B-like, domain 2"/>
    <property type="match status" value="1"/>
</dbReference>
<evidence type="ECO:0000313" key="8">
    <source>
        <dbReference type="EMBL" id="EFO13445.2"/>
    </source>
</evidence>
<dbReference type="EC" id="3.1.1.-" evidence="7"/>
<sequence length="134" mass="15826">FQDDYYQYLSACRKKNSKILYTSNGMKCEKGIQVALGRFRNAINETGWGILEVETFNNTDEITQAFAAGLVEGILTRKLITYHFRNTVEEMCDSEEEYCKKLFAYLSRNLNWIKRTISEKTEMDIYWKQVDLKF</sequence>
<dbReference type="Gene3D" id="2.10.70.60">
    <property type="entry name" value="Phospholipase B-like, domain 1"/>
    <property type="match status" value="1"/>
</dbReference>
<keyword evidence="3 7" id="KW-0378">Hydrolase</keyword>
<dbReference type="InterPro" id="IPR043041">
    <property type="entry name" value="PLipase_B-like_dom2"/>
</dbReference>
<feature type="non-terminal residue" evidence="8">
    <location>
        <position position="134"/>
    </location>
</feature>
<dbReference type="AlphaFoldDB" id="A0A1S0TH06"/>
<dbReference type="GO" id="GO:0004620">
    <property type="term" value="F:phospholipase activity"/>
    <property type="evidence" value="ECO:0007669"/>
    <property type="project" value="InterPro"/>
</dbReference>
<comment type="similarity">
    <text evidence="1 7">Belongs to the phospholipase B-like family.</text>
</comment>
<evidence type="ECO:0000256" key="1">
    <source>
        <dbReference type="ARBA" id="ARBA00007835"/>
    </source>
</evidence>
<dbReference type="InterPro" id="IPR007000">
    <property type="entry name" value="PLipase_B-like"/>
</dbReference>
<evidence type="ECO:0000256" key="5">
    <source>
        <dbReference type="ARBA" id="ARBA00023098"/>
    </source>
</evidence>
<feature type="non-terminal residue" evidence="8">
    <location>
        <position position="1"/>
    </location>
</feature>
<evidence type="ECO:0000256" key="4">
    <source>
        <dbReference type="ARBA" id="ARBA00022963"/>
    </source>
</evidence>
<evidence type="ECO:0000256" key="7">
    <source>
        <dbReference type="RuleBase" id="RU364138"/>
    </source>
</evidence>
<dbReference type="CTD" id="9952569"/>
<dbReference type="KEGG" id="loa:LOAG_15084"/>
<reference evidence="8" key="1">
    <citation type="submission" date="2012-04" db="EMBL/GenBank/DDBJ databases">
        <title>The Genome Sequence of Loa loa.</title>
        <authorList>
            <consortium name="The Broad Institute Genome Sequencing Platform"/>
            <consortium name="Broad Institute Genome Sequencing Center for Infectious Disease"/>
            <person name="Nutman T.B."/>
            <person name="Fink D.L."/>
            <person name="Russ C."/>
            <person name="Young S."/>
            <person name="Zeng Q."/>
            <person name="Gargeya S."/>
            <person name="Alvarado L."/>
            <person name="Berlin A."/>
            <person name="Chapman S.B."/>
            <person name="Chen Z."/>
            <person name="Freedman E."/>
            <person name="Gellesch M."/>
            <person name="Goldberg J."/>
            <person name="Griggs A."/>
            <person name="Gujja S."/>
            <person name="Heilman E.R."/>
            <person name="Heiman D."/>
            <person name="Howarth C."/>
            <person name="Mehta T."/>
            <person name="Neiman D."/>
            <person name="Pearson M."/>
            <person name="Roberts A."/>
            <person name="Saif S."/>
            <person name="Shea T."/>
            <person name="Shenoy N."/>
            <person name="Sisk P."/>
            <person name="Stolte C."/>
            <person name="Sykes S."/>
            <person name="White J."/>
            <person name="Yandava C."/>
            <person name="Haas B."/>
            <person name="Henn M.R."/>
            <person name="Nusbaum C."/>
            <person name="Birren B."/>
        </authorList>
    </citation>
    <scope>NUCLEOTIDE SEQUENCE [LARGE SCALE GENOMIC DNA]</scope>
</reference>
<comment type="function">
    <text evidence="7">Putative phospholipase.</text>
</comment>